<keyword evidence="1" id="KW-0472">Membrane</keyword>
<dbReference type="GO" id="GO:0006629">
    <property type="term" value="P:lipid metabolic process"/>
    <property type="evidence" value="ECO:0007669"/>
    <property type="project" value="InterPro"/>
</dbReference>
<dbReference type="PANTHER" id="PTHR36305">
    <property type="entry name" value="PHOSPHATIDYLGLYCEROPHOSPHATASE A"/>
    <property type="match status" value="1"/>
</dbReference>
<dbReference type="EMBL" id="UINC01001348">
    <property type="protein sequence ID" value="SUZ78290.1"/>
    <property type="molecule type" value="Genomic_DNA"/>
</dbReference>
<name>A0A381QH66_9ZZZZ</name>
<dbReference type="GO" id="GO:0008962">
    <property type="term" value="F:phosphatidylglycerophosphatase activity"/>
    <property type="evidence" value="ECO:0007669"/>
    <property type="project" value="InterPro"/>
</dbReference>
<evidence type="ECO:0000256" key="1">
    <source>
        <dbReference type="SAM" id="Phobius"/>
    </source>
</evidence>
<feature type="transmembrane region" description="Helical" evidence="1">
    <location>
        <begin position="73"/>
        <end position="95"/>
    </location>
</feature>
<keyword evidence="1" id="KW-0812">Transmembrane</keyword>
<keyword evidence="1" id="KW-1133">Transmembrane helix</keyword>
<dbReference type="CDD" id="cd06971">
    <property type="entry name" value="PgpA"/>
    <property type="match status" value="1"/>
</dbReference>
<dbReference type="InterPro" id="IPR036681">
    <property type="entry name" value="PgpA-like_sf"/>
</dbReference>
<feature type="transmembrane region" description="Helical" evidence="1">
    <location>
        <begin position="12"/>
        <end position="31"/>
    </location>
</feature>
<sequence length="178" mass="20047">MYQLATLFGLGRLPGGGTWASLVVLLTAILAKDPFNPLFFFGIFTMLSASAIYESSLPFFTSKDPKEFVLDEVLGMALALMIVWMFSDIFGGFSFNLPDYINNQELLFVITFILFRFFDISKIGPVGWIEDPTTAPLWWQKSDTTDDTYMRVIGDDLMAAFLSSGIVIIMLSIYLWVL</sequence>
<evidence type="ECO:0000259" key="2">
    <source>
        <dbReference type="Pfam" id="PF04608"/>
    </source>
</evidence>
<dbReference type="PANTHER" id="PTHR36305:SF1">
    <property type="entry name" value="PHOSPHATIDYLGLYCEROPHOSPHATASE A"/>
    <property type="match status" value="1"/>
</dbReference>
<proteinExistence type="predicted"/>
<dbReference type="InterPro" id="IPR007686">
    <property type="entry name" value="YutG/PgpA"/>
</dbReference>
<dbReference type="AlphaFoldDB" id="A0A381QH66"/>
<dbReference type="SUPFAM" id="SSF101307">
    <property type="entry name" value="YutG-like"/>
    <property type="match status" value="1"/>
</dbReference>
<feature type="transmembrane region" description="Helical" evidence="1">
    <location>
        <begin position="38"/>
        <end position="61"/>
    </location>
</feature>
<evidence type="ECO:0000313" key="3">
    <source>
        <dbReference type="EMBL" id="SUZ78290.1"/>
    </source>
</evidence>
<protein>
    <recommendedName>
        <fullName evidence="2">YutG/PgpA domain-containing protein</fullName>
    </recommendedName>
</protein>
<feature type="transmembrane region" description="Helical" evidence="1">
    <location>
        <begin position="107"/>
        <end position="129"/>
    </location>
</feature>
<dbReference type="InterPro" id="IPR026037">
    <property type="entry name" value="PgpA"/>
</dbReference>
<accession>A0A381QH66</accession>
<feature type="transmembrane region" description="Helical" evidence="1">
    <location>
        <begin position="157"/>
        <end position="177"/>
    </location>
</feature>
<gene>
    <name evidence="3" type="ORF">METZ01_LOCUS31144</name>
</gene>
<reference evidence="3" key="1">
    <citation type="submission" date="2018-05" db="EMBL/GenBank/DDBJ databases">
        <authorList>
            <person name="Lanie J.A."/>
            <person name="Ng W.-L."/>
            <person name="Kazmierczak K.M."/>
            <person name="Andrzejewski T.M."/>
            <person name="Davidsen T.M."/>
            <person name="Wayne K.J."/>
            <person name="Tettelin H."/>
            <person name="Glass J.I."/>
            <person name="Rusch D."/>
            <person name="Podicherti R."/>
            <person name="Tsui H.-C.T."/>
            <person name="Winkler M.E."/>
        </authorList>
    </citation>
    <scope>NUCLEOTIDE SEQUENCE</scope>
</reference>
<dbReference type="Pfam" id="PF04608">
    <property type="entry name" value="PgpA"/>
    <property type="match status" value="1"/>
</dbReference>
<organism evidence="3">
    <name type="scientific">marine metagenome</name>
    <dbReference type="NCBI Taxonomy" id="408172"/>
    <lineage>
        <taxon>unclassified sequences</taxon>
        <taxon>metagenomes</taxon>
        <taxon>ecological metagenomes</taxon>
    </lineage>
</organism>
<feature type="domain" description="YutG/PgpA" evidence="2">
    <location>
        <begin position="4"/>
        <end position="170"/>
    </location>
</feature>